<evidence type="ECO:0000256" key="2">
    <source>
        <dbReference type="ARBA" id="ARBA00022448"/>
    </source>
</evidence>
<dbReference type="GO" id="GO:0016887">
    <property type="term" value="F:ATP hydrolysis activity"/>
    <property type="evidence" value="ECO:0007669"/>
    <property type="project" value="InterPro"/>
</dbReference>
<dbReference type="GO" id="GO:0016020">
    <property type="term" value="C:membrane"/>
    <property type="evidence" value="ECO:0007669"/>
    <property type="project" value="InterPro"/>
</dbReference>
<feature type="domain" description="ABC transporter" evidence="7">
    <location>
        <begin position="19"/>
        <end position="278"/>
    </location>
</feature>
<dbReference type="Proteomes" id="UP000669179">
    <property type="component" value="Unassembled WGS sequence"/>
</dbReference>
<dbReference type="InterPro" id="IPR051921">
    <property type="entry name" value="ABC_osmolyte_uptake_ATP-bind"/>
</dbReference>
<evidence type="ECO:0000256" key="6">
    <source>
        <dbReference type="SAM" id="MobiDB-lite"/>
    </source>
</evidence>
<dbReference type="Gene3D" id="3.40.50.300">
    <property type="entry name" value="P-loop containing nucleotide triphosphate hydrolases"/>
    <property type="match status" value="1"/>
</dbReference>
<dbReference type="InterPro" id="IPR003439">
    <property type="entry name" value="ABC_transporter-like_ATP-bd"/>
</dbReference>
<dbReference type="InterPro" id="IPR027417">
    <property type="entry name" value="P-loop_NTPase"/>
</dbReference>
<dbReference type="InterPro" id="IPR017871">
    <property type="entry name" value="ABC_transporter-like_CS"/>
</dbReference>
<evidence type="ECO:0000256" key="5">
    <source>
        <dbReference type="ARBA" id="ARBA00023122"/>
    </source>
</evidence>
<keyword evidence="4 8" id="KW-0067">ATP-binding</keyword>
<dbReference type="SMART" id="SM00382">
    <property type="entry name" value="AAA"/>
    <property type="match status" value="1"/>
</dbReference>
<dbReference type="GO" id="GO:0005524">
    <property type="term" value="F:ATP binding"/>
    <property type="evidence" value="ECO:0007669"/>
    <property type="project" value="UniProtKB-KW"/>
</dbReference>
<dbReference type="FunFam" id="3.40.50.300:FF:000201">
    <property type="entry name" value="Glycine betaine/L-proline ABC transporter ATP-binding protein"/>
    <property type="match status" value="1"/>
</dbReference>
<dbReference type="InterPro" id="IPR003593">
    <property type="entry name" value="AAA+_ATPase"/>
</dbReference>
<keyword evidence="5" id="KW-0129">CBS domain</keyword>
<dbReference type="InterPro" id="IPR046342">
    <property type="entry name" value="CBS_dom_sf"/>
</dbReference>
<evidence type="ECO:0000313" key="9">
    <source>
        <dbReference type="Proteomes" id="UP000669179"/>
    </source>
</evidence>
<dbReference type="Gene3D" id="3.10.580.10">
    <property type="entry name" value="CBS-domain"/>
    <property type="match status" value="1"/>
</dbReference>
<evidence type="ECO:0000256" key="1">
    <source>
        <dbReference type="ARBA" id="ARBA00005417"/>
    </source>
</evidence>
<gene>
    <name evidence="8" type="ORF">J4573_18715</name>
</gene>
<dbReference type="EMBL" id="JAGEOJ010000007">
    <property type="protein sequence ID" value="MBO2449144.1"/>
    <property type="molecule type" value="Genomic_DNA"/>
</dbReference>
<dbReference type="GO" id="GO:0031460">
    <property type="term" value="P:glycine betaine transport"/>
    <property type="evidence" value="ECO:0007669"/>
    <property type="project" value="InterPro"/>
</dbReference>
<keyword evidence="9" id="KW-1185">Reference proteome</keyword>
<evidence type="ECO:0000313" key="8">
    <source>
        <dbReference type="EMBL" id="MBO2449144.1"/>
    </source>
</evidence>
<dbReference type="AlphaFoldDB" id="A0A939PG59"/>
<reference evidence="8" key="1">
    <citation type="submission" date="2021-03" db="EMBL/GenBank/DDBJ databases">
        <authorList>
            <person name="Kanchanasin P."/>
            <person name="Saeng-In P."/>
            <person name="Phongsopitanun W."/>
            <person name="Yuki M."/>
            <person name="Kudo T."/>
            <person name="Ohkuma M."/>
            <person name="Tanasupawat S."/>
        </authorList>
    </citation>
    <scope>NUCLEOTIDE SEQUENCE</scope>
    <source>
        <strain evidence="8">GKU 128</strain>
    </source>
</reference>
<dbReference type="NCBIfam" id="TIGR01186">
    <property type="entry name" value="proV"/>
    <property type="match status" value="1"/>
</dbReference>
<evidence type="ECO:0000259" key="7">
    <source>
        <dbReference type="PROSITE" id="PS50893"/>
    </source>
</evidence>
<accession>A0A939PG59</accession>
<dbReference type="PROSITE" id="PS50893">
    <property type="entry name" value="ABC_TRANSPORTER_2"/>
    <property type="match status" value="1"/>
</dbReference>
<dbReference type="CDD" id="cd03294">
    <property type="entry name" value="ABC_Pro_Gly_Betaine"/>
    <property type="match status" value="1"/>
</dbReference>
<protein>
    <submittedName>
        <fullName evidence="8">Glycine betaine/L-proline ABC transporter ATP-binding protein</fullName>
    </submittedName>
</protein>
<keyword evidence="3" id="KW-0547">Nucleotide-binding</keyword>
<keyword evidence="2" id="KW-0813">Transport</keyword>
<dbReference type="InterPro" id="IPR005892">
    <property type="entry name" value="Gly-betaine_transp_ATP-bd"/>
</dbReference>
<dbReference type="Pfam" id="PF00005">
    <property type="entry name" value="ABC_tran"/>
    <property type="match status" value="1"/>
</dbReference>
<feature type="compositionally biased region" description="Acidic residues" evidence="6">
    <location>
        <begin position="415"/>
        <end position="425"/>
    </location>
</feature>
<dbReference type="GO" id="GO:0006970">
    <property type="term" value="P:response to osmotic stress"/>
    <property type="evidence" value="ECO:0007669"/>
    <property type="project" value="UniProtKB-ARBA"/>
</dbReference>
<organism evidence="8 9">
    <name type="scientific">Actinomadura barringtoniae</name>
    <dbReference type="NCBI Taxonomy" id="1427535"/>
    <lineage>
        <taxon>Bacteria</taxon>
        <taxon>Bacillati</taxon>
        <taxon>Actinomycetota</taxon>
        <taxon>Actinomycetes</taxon>
        <taxon>Streptosporangiales</taxon>
        <taxon>Thermomonosporaceae</taxon>
        <taxon>Actinomadura</taxon>
    </lineage>
</organism>
<dbReference type="PANTHER" id="PTHR43869">
    <property type="entry name" value="GLYCINE BETAINE/PROLINE BETAINE TRANSPORT SYSTEM ATP-BINDING PROTEIN PROV"/>
    <property type="match status" value="1"/>
</dbReference>
<evidence type="ECO:0000256" key="4">
    <source>
        <dbReference type="ARBA" id="ARBA00022840"/>
    </source>
</evidence>
<name>A0A939PG59_9ACTN</name>
<feature type="region of interest" description="Disordered" evidence="6">
    <location>
        <begin position="405"/>
        <end position="425"/>
    </location>
</feature>
<dbReference type="PROSITE" id="PS00211">
    <property type="entry name" value="ABC_TRANSPORTER_1"/>
    <property type="match status" value="1"/>
</dbReference>
<sequence length="425" mass="45832">MFPRARCVRGTRKETVSILRAQSVYKLFGRKTGEAQRKLQAGASAKEVRAIGVMPAVVDVSFEVEQGEIFVVMGLSGSGKSTLIRMLNGLLEPTSGSIELDGTDITKLSGKALLEVRQQKVSMVFQHFALFPHRTVLDNAAYALEIQDVPKEERLTKAREFLKLVGLEGWEERFPSELSGGMQQRVGIARALVAGTDILLMDEAFSALDPLIRREMQELLLELQNDLGKTIVFITHDLNEAMRLGDRIAMLRDGRIMQIGTAEEILMDPANDYVAEFVADVDRSRVLTASSVMEKATSVVEATGGPRAAVKVMREAQTSGAFVVSRDRKLLGAVSADAAAKAVRDGATSLDGLLMTDLEPVSPDTLVADLFTPVAESPLPVVVADESGRMLGVIPRVTLLAALGNGSGTTGENPPIDDEEVLADA</sequence>
<dbReference type="SUPFAM" id="SSF54631">
    <property type="entry name" value="CBS-domain pair"/>
    <property type="match status" value="1"/>
</dbReference>
<comment type="caution">
    <text evidence="8">The sequence shown here is derived from an EMBL/GenBank/DDBJ whole genome shotgun (WGS) entry which is preliminary data.</text>
</comment>
<comment type="similarity">
    <text evidence="1">Belongs to the ABC transporter superfamily.</text>
</comment>
<dbReference type="PANTHER" id="PTHR43869:SF1">
    <property type="entry name" value="GLYCINE BETAINE_PROLINE BETAINE TRANSPORT SYSTEM ATP-BINDING PROTEIN PROV"/>
    <property type="match status" value="1"/>
</dbReference>
<proteinExistence type="inferred from homology"/>
<dbReference type="SUPFAM" id="SSF52540">
    <property type="entry name" value="P-loop containing nucleoside triphosphate hydrolases"/>
    <property type="match status" value="1"/>
</dbReference>
<evidence type="ECO:0000256" key="3">
    <source>
        <dbReference type="ARBA" id="ARBA00022741"/>
    </source>
</evidence>